<comment type="subcellular location">
    <subcellularLocation>
        <location evidence="1">Cytoplasmic vesicle</location>
        <location evidence="1">COPII-coated vesicle membrane</location>
        <topology evidence="1">Peripheral membrane protein</topology>
        <orientation evidence="1">Cytoplasmic side</orientation>
    </subcellularLocation>
    <subcellularLocation>
        <location evidence="1">Endoplasmic reticulum membrane</location>
        <topology evidence="1">Peripheral membrane protein</topology>
        <orientation evidence="1">Cytoplasmic side</orientation>
    </subcellularLocation>
</comment>
<dbReference type="EMBL" id="JBDODL010001857">
    <property type="protein sequence ID" value="MES1921852.1"/>
    <property type="molecule type" value="Genomic_DNA"/>
</dbReference>
<evidence type="ECO:0000313" key="3">
    <source>
        <dbReference type="EMBL" id="MES1921852.1"/>
    </source>
</evidence>
<keyword evidence="1" id="KW-0479">Metal-binding</keyword>
<dbReference type="SUPFAM" id="SSF81811">
    <property type="entry name" value="Helical domain of Sec23/24"/>
    <property type="match status" value="1"/>
</dbReference>
<dbReference type="PANTHER" id="PTHR11141">
    <property type="entry name" value="PROTEIN TRANSPORT PROTEIN SEC23"/>
    <property type="match status" value="1"/>
</dbReference>
<keyword evidence="1" id="KW-0862">Zinc</keyword>
<keyword evidence="1" id="KW-0968">Cytoplasmic vesicle</keyword>
<dbReference type="InterPro" id="IPR037364">
    <property type="entry name" value="Sec23"/>
</dbReference>
<feature type="domain" description="Sec23/Sec24 helical" evidence="2">
    <location>
        <begin position="15"/>
        <end position="113"/>
    </location>
</feature>
<keyword evidence="1" id="KW-0256">Endoplasmic reticulum</keyword>
<comment type="caution">
    <text evidence="3">The sequence shown here is derived from an EMBL/GenBank/DDBJ whole genome shotgun (WGS) entry which is preliminary data.</text>
</comment>
<evidence type="ECO:0000256" key="1">
    <source>
        <dbReference type="RuleBase" id="RU365030"/>
    </source>
</evidence>
<name>A0ABV2AQ92_9EUKA</name>
<keyword evidence="1" id="KW-0931">ER-Golgi transport</keyword>
<comment type="function">
    <text evidence="1">Component of the coat protein complex II (COPII) which promotes the formation of transport vesicles from the endoplasmic reticulum (ER). The coat has two main functions, the physical deformation of the endoplasmic reticulum membrane into vesicles and the selection of cargo molecules.</text>
</comment>
<dbReference type="PANTHER" id="PTHR11141:SF0">
    <property type="entry name" value="PROTEIN TRANSPORT PROTEIN SEC23"/>
    <property type="match status" value="1"/>
</dbReference>
<dbReference type="InterPro" id="IPR036175">
    <property type="entry name" value="Sec23/24_helical_dom_sf"/>
</dbReference>
<dbReference type="Pfam" id="PF04815">
    <property type="entry name" value="Sec23_helical"/>
    <property type="match status" value="1"/>
</dbReference>
<dbReference type="Gene3D" id="1.20.120.730">
    <property type="entry name" value="Sec23/Sec24 helical domain"/>
    <property type="match status" value="1"/>
</dbReference>
<keyword evidence="1" id="KW-0653">Protein transport</keyword>
<reference evidence="3 4" key="1">
    <citation type="journal article" date="2024" name="BMC Biol.">
        <title>Comparative genomics of Ascetosporea gives new insight into the evolutionary basis for animal parasitism in Rhizaria.</title>
        <authorList>
            <person name="Hiltunen Thoren M."/>
            <person name="Onut-Brannstrom I."/>
            <person name="Alfjorden A."/>
            <person name="Peckova H."/>
            <person name="Swords F."/>
            <person name="Hooper C."/>
            <person name="Holzer A.S."/>
            <person name="Bass D."/>
            <person name="Burki F."/>
        </authorList>
    </citation>
    <scope>NUCLEOTIDE SEQUENCE [LARGE SCALE GENOMIC DNA]</scope>
    <source>
        <strain evidence="3">20-A016</strain>
    </source>
</reference>
<comment type="similarity">
    <text evidence="1">Belongs to the SEC23/SEC24 family. SEC23 subfamily.</text>
</comment>
<sequence>MQTRDGFMNIKTSFDQGAACVLMARWAVYKAENEFAPDIFRWLDSTLIKLIKTFSSYEKNHPETFRLSSEFSFYPQFMFYLRRSPFMSIFNSSPDETAYYRIILNRENLLNSITMIQPPLFSYNMGFPNFVKFKNPK</sequence>
<dbReference type="Proteomes" id="UP001439008">
    <property type="component" value="Unassembled WGS sequence"/>
</dbReference>
<evidence type="ECO:0000259" key="2">
    <source>
        <dbReference type="Pfam" id="PF04815"/>
    </source>
</evidence>
<dbReference type="InterPro" id="IPR006900">
    <property type="entry name" value="Sec23/24_helical_dom"/>
</dbReference>
<keyword evidence="1" id="KW-0963">Cytoplasm</keyword>
<gene>
    <name evidence="3" type="primary">SEC23A_1</name>
    <name evidence="3" type="ORF">MHBO_003387</name>
</gene>
<accession>A0ABV2AQ92</accession>
<proteinExistence type="inferred from homology"/>
<organism evidence="3 4">
    <name type="scientific">Bonamia ostreae</name>
    <dbReference type="NCBI Taxonomy" id="126728"/>
    <lineage>
        <taxon>Eukaryota</taxon>
        <taxon>Sar</taxon>
        <taxon>Rhizaria</taxon>
        <taxon>Endomyxa</taxon>
        <taxon>Ascetosporea</taxon>
        <taxon>Haplosporida</taxon>
        <taxon>Bonamia</taxon>
    </lineage>
</organism>
<evidence type="ECO:0000313" key="4">
    <source>
        <dbReference type="Proteomes" id="UP001439008"/>
    </source>
</evidence>
<keyword evidence="1" id="KW-0813">Transport</keyword>
<protein>
    <recommendedName>
        <fullName evidence="1">Protein transport protein SEC23</fullName>
    </recommendedName>
</protein>
<keyword evidence="4" id="KW-1185">Reference proteome</keyword>
<keyword evidence="1" id="KW-0472">Membrane</keyword>